<sequence length="161" mass="17505">MAHAAPTPGGMRGTRDTRGVRRTRVTARPIRTPDVFSERTHRMARFGIPVVLGLVYGYWAAANRRDGGAITGWNLLFGFTCAVAFIMLCIAVATLAPRLQRELHSGVKSAFAGVAIGFLYSQTGASVLRSAVMGAVIAAGVFMVFFYRYYTREDGAGNRIR</sequence>
<gene>
    <name evidence="1" type="ORF">SLINC_4374</name>
</gene>
<keyword evidence="2" id="KW-1185">Reference proteome</keyword>
<proteinExistence type="predicted"/>
<dbReference type="STRING" id="1915.SLINC_4374"/>
<evidence type="ECO:0000313" key="2">
    <source>
        <dbReference type="Proteomes" id="UP000092598"/>
    </source>
</evidence>
<dbReference type="KEGG" id="sls:SLINC_4374"/>
<accession>A0A1B1MD87</accession>
<dbReference type="RefSeq" id="WP_375141490.1">
    <property type="nucleotide sequence ID" value="NZ_CP016438.1"/>
</dbReference>
<dbReference type="Proteomes" id="UP000092598">
    <property type="component" value="Chromosome"/>
</dbReference>
<dbReference type="EMBL" id="CP016438">
    <property type="protein sequence ID" value="ANS66598.1"/>
    <property type="molecule type" value="Genomic_DNA"/>
</dbReference>
<evidence type="ECO:0000313" key="1">
    <source>
        <dbReference type="EMBL" id="ANS66598.1"/>
    </source>
</evidence>
<name>A0A1B1MD87_STRLN</name>
<protein>
    <submittedName>
        <fullName evidence="1">Uncharacterized protein</fullName>
    </submittedName>
</protein>
<reference evidence="1 2" key="1">
    <citation type="submission" date="2016-07" db="EMBL/GenBank/DDBJ databases">
        <title>Enhancement of antibiotic productionsby engineered nitrateutilization in actinobacteria.</title>
        <authorList>
            <person name="Meng S.C."/>
        </authorList>
    </citation>
    <scope>NUCLEOTIDE SEQUENCE [LARGE SCALE GENOMIC DNA]</scope>
    <source>
        <strain evidence="1 2">NRRL 2936</strain>
    </source>
</reference>
<dbReference type="PATRIC" id="fig|1915.4.peg.4831"/>
<organism evidence="1 2">
    <name type="scientific">Streptomyces lincolnensis</name>
    <dbReference type="NCBI Taxonomy" id="1915"/>
    <lineage>
        <taxon>Bacteria</taxon>
        <taxon>Bacillati</taxon>
        <taxon>Actinomycetota</taxon>
        <taxon>Actinomycetes</taxon>
        <taxon>Kitasatosporales</taxon>
        <taxon>Streptomycetaceae</taxon>
        <taxon>Streptomyces</taxon>
    </lineage>
</organism>
<dbReference type="AlphaFoldDB" id="A0A1B1MD87"/>